<feature type="domain" description="ATPase of the ABC class N-terminal" evidence="3">
    <location>
        <begin position="1"/>
        <end position="157"/>
    </location>
</feature>
<dbReference type="InterPro" id="IPR027417">
    <property type="entry name" value="P-loop_NTPase"/>
</dbReference>
<dbReference type="Gene3D" id="3.40.50.300">
    <property type="entry name" value="P-loop containing nucleotide triphosphate hydrolases"/>
    <property type="match status" value="1"/>
</dbReference>
<dbReference type="InterPro" id="IPR046834">
    <property type="entry name" value="ABC_ATPase_C"/>
</dbReference>
<proteinExistence type="predicted"/>
<organism evidence="5 6">
    <name type="scientific">Persicobacter diffluens</name>
    <dbReference type="NCBI Taxonomy" id="981"/>
    <lineage>
        <taxon>Bacteria</taxon>
        <taxon>Pseudomonadati</taxon>
        <taxon>Bacteroidota</taxon>
        <taxon>Cytophagia</taxon>
        <taxon>Cytophagales</taxon>
        <taxon>Persicobacteraceae</taxon>
        <taxon>Persicobacter</taxon>
    </lineage>
</organism>
<evidence type="ECO:0000259" key="2">
    <source>
        <dbReference type="Pfam" id="PF09818"/>
    </source>
</evidence>
<dbReference type="InterPro" id="IPR046833">
    <property type="entry name" value="ABC_N"/>
</dbReference>
<reference evidence="5 6" key="1">
    <citation type="submission" date="2021-12" db="EMBL/GenBank/DDBJ databases">
        <title>Genome sequencing of bacteria with rrn-lacking chromosome and rrn-plasmid.</title>
        <authorList>
            <person name="Anda M."/>
            <person name="Iwasaki W."/>
        </authorList>
    </citation>
    <scope>NUCLEOTIDE SEQUENCE [LARGE SCALE GENOMIC DNA]</scope>
    <source>
        <strain evidence="5 6">NBRC 15940</strain>
    </source>
</reference>
<accession>A0AAN4W2Z7</accession>
<dbReference type="InterPro" id="IPR019195">
    <property type="entry name" value="ABC_ATPase_put"/>
</dbReference>
<dbReference type="EMBL" id="BQKE01000003">
    <property type="protein sequence ID" value="GJM63570.1"/>
    <property type="molecule type" value="Genomic_DNA"/>
</dbReference>
<feature type="domain" description="MRB1590-like C-terminal" evidence="4">
    <location>
        <begin position="460"/>
        <end position="552"/>
    </location>
</feature>
<evidence type="ECO:0000259" key="3">
    <source>
        <dbReference type="Pfam" id="PF20446"/>
    </source>
</evidence>
<dbReference type="Pfam" id="PF09818">
    <property type="entry name" value="ABC_ATPase"/>
    <property type="match status" value="1"/>
</dbReference>
<dbReference type="Proteomes" id="UP001310022">
    <property type="component" value="Unassembled WGS sequence"/>
</dbReference>
<sequence length="572" mass="63465">MHKLKQLLHKIDGQSYGAYKSIKGRYEFERFDLDIIKVQGDPFASPSLLEVSFLLTDFGFEPQCWSNADRRLGLENGIHHLASDALGRGKRRGSGKSGAIQIQTVGQTMFKRSSVEVEGNKVFIKFYVGLPAAGRRVLGREAMEMLLTDIPDWVERMDLNDNGQALKMERFALTNEKAEAIRKHLKANNWLAFIQNGSVLARKSGVDDRPMEDAVKFQSPASMEVEISVLGESMKGMAIPHGITVITGGGFHGKSTLLNALEYGVYNHIPSDGRTYCITDENAVKVRAEDGRYMQGVNISPFINNLPHKKDTVNFSTENASGSTSQAGNIMEAISLGANALLIDEDTSASNFMVRDQKVQSLIKADKEPITAFIERVQDLKAAGISSVMVIGGLGDYFEVADQVLMLDEYKVKEVTAEAKAIIEKFGGHQRTVEHQADFQPFQMKLDWPRIKSHFGDRAKTKSRDLDEISVNKDNINIRSLEQLVEPAQANLIAALLAKMGKGNFGSGDLAAVATEMQEQLNQQNFEDLTGPSGNLSFVRKYEFAAAVSRWKVSEQQPQRERGGGRRYGRRH</sequence>
<protein>
    <submittedName>
        <fullName evidence="5">ATPase</fullName>
    </submittedName>
</protein>
<evidence type="ECO:0000313" key="5">
    <source>
        <dbReference type="EMBL" id="GJM63570.1"/>
    </source>
</evidence>
<dbReference type="AlphaFoldDB" id="A0AAN4W2Z7"/>
<dbReference type="PANTHER" id="PTHR38149">
    <property type="entry name" value="ATPASE"/>
    <property type="match status" value="1"/>
</dbReference>
<dbReference type="SUPFAM" id="SSF52540">
    <property type="entry name" value="P-loop containing nucleoside triphosphate hydrolases"/>
    <property type="match status" value="1"/>
</dbReference>
<evidence type="ECO:0000259" key="4">
    <source>
        <dbReference type="Pfam" id="PF21117"/>
    </source>
</evidence>
<dbReference type="Pfam" id="PF20446">
    <property type="entry name" value="ABC_N"/>
    <property type="match status" value="1"/>
</dbReference>
<feature type="domain" description="ATPase of the ABC class C-terminal" evidence="2">
    <location>
        <begin position="168"/>
        <end position="435"/>
    </location>
</feature>
<gene>
    <name evidence="5" type="ORF">PEDI_41220</name>
</gene>
<feature type="region of interest" description="Disordered" evidence="1">
    <location>
        <begin position="553"/>
        <end position="572"/>
    </location>
</feature>
<dbReference type="PANTHER" id="PTHR38149:SF1">
    <property type="entry name" value="ATPASE"/>
    <property type="match status" value="1"/>
</dbReference>
<name>A0AAN4W2Z7_9BACT</name>
<keyword evidence="6" id="KW-1185">Reference proteome</keyword>
<comment type="caution">
    <text evidence="5">The sequence shown here is derived from an EMBL/GenBank/DDBJ whole genome shotgun (WGS) entry which is preliminary data.</text>
</comment>
<evidence type="ECO:0000313" key="6">
    <source>
        <dbReference type="Proteomes" id="UP001310022"/>
    </source>
</evidence>
<dbReference type="Pfam" id="PF21117">
    <property type="entry name" value="MRB1590_C"/>
    <property type="match status" value="1"/>
</dbReference>
<dbReference type="InterPro" id="IPR049069">
    <property type="entry name" value="MRB1590-like_C"/>
</dbReference>
<evidence type="ECO:0000256" key="1">
    <source>
        <dbReference type="SAM" id="MobiDB-lite"/>
    </source>
</evidence>
<dbReference type="RefSeq" id="WP_338238722.1">
    <property type="nucleotide sequence ID" value="NZ_BQKE01000003.1"/>
</dbReference>